<evidence type="ECO:0000313" key="2">
    <source>
        <dbReference type="EMBL" id="CAH1979648.1"/>
    </source>
</evidence>
<reference evidence="2" key="1">
    <citation type="submission" date="2022-03" db="EMBL/GenBank/DDBJ databases">
        <authorList>
            <person name="Sayadi A."/>
        </authorList>
    </citation>
    <scope>NUCLEOTIDE SEQUENCE</scope>
</reference>
<dbReference type="Gene3D" id="3.40.47.10">
    <property type="match status" value="1"/>
</dbReference>
<evidence type="ECO:0000259" key="1">
    <source>
        <dbReference type="PROSITE" id="PS52004"/>
    </source>
</evidence>
<dbReference type="OrthoDB" id="329835at2759"/>
<dbReference type="AlphaFoldDB" id="A0A9P0PGE1"/>
<accession>A0A9P0PGE1</accession>
<dbReference type="Proteomes" id="UP001152888">
    <property type="component" value="Unassembled WGS sequence"/>
</dbReference>
<dbReference type="InterPro" id="IPR020841">
    <property type="entry name" value="PKS_Beta-ketoAc_synthase_dom"/>
</dbReference>
<feature type="domain" description="Ketosynthase family 3 (KS3)" evidence="1">
    <location>
        <begin position="1"/>
        <end position="135"/>
    </location>
</feature>
<dbReference type="SUPFAM" id="SSF53901">
    <property type="entry name" value="Thiolase-like"/>
    <property type="match status" value="1"/>
</dbReference>
<gene>
    <name evidence="2" type="ORF">ACAOBT_LOCUS13557</name>
</gene>
<organism evidence="2 3">
    <name type="scientific">Acanthoscelides obtectus</name>
    <name type="common">Bean weevil</name>
    <name type="synonym">Bruchus obtectus</name>
    <dbReference type="NCBI Taxonomy" id="200917"/>
    <lineage>
        <taxon>Eukaryota</taxon>
        <taxon>Metazoa</taxon>
        <taxon>Ecdysozoa</taxon>
        <taxon>Arthropoda</taxon>
        <taxon>Hexapoda</taxon>
        <taxon>Insecta</taxon>
        <taxon>Pterygota</taxon>
        <taxon>Neoptera</taxon>
        <taxon>Endopterygota</taxon>
        <taxon>Coleoptera</taxon>
        <taxon>Polyphaga</taxon>
        <taxon>Cucujiformia</taxon>
        <taxon>Chrysomeloidea</taxon>
        <taxon>Chrysomelidae</taxon>
        <taxon>Bruchinae</taxon>
        <taxon>Bruchini</taxon>
        <taxon>Acanthoscelides</taxon>
    </lineage>
</organism>
<dbReference type="InterPro" id="IPR014031">
    <property type="entry name" value="Ketoacyl_synth_C"/>
</dbReference>
<dbReference type="InterPro" id="IPR016039">
    <property type="entry name" value="Thiolase-like"/>
</dbReference>
<sequence length="135" mass="14606">MHFLTYKLHLGKVSYVFHIFFNLDNVIPGTSIGDPVECAAIDGAITQYRKEPLLVGSVKSNIGHAEGASGMGSLAKVVLALETGIIPPNINFNAPNPKIPALIEGRLQVVTEPKPLPTDYVCTYLAHCAYLNIFN</sequence>
<dbReference type="EMBL" id="CAKOFQ010006882">
    <property type="protein sequence ID" value="CAH1979648.1"/>
    <property type="molecule type" value="Genomic_DNA"/>
</dbReference>
<dbReference type="InterPro" id="IPR050091">
    <property type="entry name" value="PKS_NRPS_Biosynth_Enz"/>
</dbReference>
<protein>
    <recommendedName>
        <fullName evidence="1">Ketosynthase family 3 (KS3) domain-containing protein</fullName>
    </recommendedName>
</protein>
<dbReference type="PANTHER" id="PTHR43775:SF23">
    <property type="entry name" value="FATTY ACID SYNTHASE 3"/>
    <property type="match status" value="1"/>
</dbReference>
<evidence type="ECO:0000313" key="3">
    <source>
        <dbReference type="Proteomes" id="UP001152888"/>
    </source>
</evidence>
<name>A0A9P0PGE1_ACAOB</name>
<dbReference type="Pfam" id="PF02801">
    <property type="entry name" value="Ketoacyl-synt_C"/>
    <property type="match status" value="1"/>
</dbReference>
<proteinExistence type="predicted"/>
<comment type="caution">
    <text evidence="2">The sequence shown here is derived from an EMBL/GenBank/DDBJ whole genome shotgun (WGS) entry which is preliminary data.</text>
</comment>
<dbReference type="GO" id="GO:0004312">
    <property type="term" value="F:fatty acid synthase activity"/>
    <property type="evidence" value="ECO:0007669"/>
    <property type="project" value="TreeGrafter"/>
</dbReference>
<keyword evidence="3" id="KW-1185">Reference proteome</keyword>
<dbReference type="PANTHER" id="PTHR43775">
    <property type="entry name" value="FATTY ACID SYNTHASE"/>
    <property type="match status" value="1"/>
</dbReference>
<dbReference type="GO" id="GO:0006633">
    <property type="term" value="P:fatty acid biosynthetic process"/>
    <property type="evidence" value="ECO:0007669"/>
    <property type="project" value="TreeGrafter"/>
</dbReference>
<dbReference type="PROSITE" id="PS52004">
    <property type="entry name" value="KS3_2"/>
    <property type="match status" value="1"/>
</dbReference>